<dbReference type="InterPro" id="IPR032710">
    <property type="entry name" value="NTF2-like_dom_sf"/>
</dbReference>
<feature type="domain" description="DUF4440" evidence="1">
    <location>
        <begin position="18"/>
        <end position="124"/>
    </location>
</feature>
<evidence type="ECO:0000313" key="3">
    <source>
        <dbReference type="Proteomes" id="UP000004705"/>
    </source>
</evidence>
<dbReference type="GO" id="GO:0016853">
    <property type="term" value="F:isomerase activity"/>
    <property type="evidence" value="ECO:0007669"/>
    <property type="project" value="UniProtKB-KW"/>
</dbReference>
<dbReference type="EMBL" id="CM001466">
    <property type="protein sequence ID" value="EHY91131.1"/>
    <property type="molecule type" value="Genomic_DNA"/>
</dbReference>
<gene>
    <name evidence="2" type="ORF">SacazDRAFT_04286</name>
</gene>
<dbReference type="SUPFAM" id="SSF54427">
    <property type="entry name" value="NTF2-like"/>
    <property type="match status" value="1"/>
</dbReference>
<keyword evidence="3" id="KW-1185">Reference proteome</keyword>
<dbReference type="OrthoDB" id="8912653at2"/>
<sequence>MTSSDVLDDSVAAVKAEILALEDKRYDAVVDGDFDTFASLCHPDLTYSHSDGSRDTIESYLRKCRDEFYVYHRIDHPVSDVLVHGDVAIVVGEMNGEITANGTPIELANNCIAVWVRHDGAWKLLAYQPTPRR</sequence>
<dbReference type="AlphaFoldDB" id="H8G433"/>
<dbReference type="HOGENOM" id="CLU_141608_1_1_11"/>
<evidence type="ECO:0000313" key="2">
    <source>
        <dbReference type="EMBL" id="EHY91131.1"/>
    </source>
</evidence>
<dbReference type="Proteomes" id="UP000004705">
    <property type="component" value="Chromosome"/>
</dbReference>
<dbReference type="InterPro" id="IPR027843">
    <property type="entry name" value="DUF4440"/>
</dbReference>
<name>H8G433_9PSEU</name>
<accession>H8G433</accession>
<protein>
    <submittedName>
        <fullName evidence="2">Ketosteroid isomerase-like protein</fullName>
    </submittedName>
</protein>
<dbReference type="Pfam" id="PF14534">
    <property type="entry name" value="DUF4440"/>
    <property type="match status" value="1"/>
</dbReference>
<evidence type="ECO:0000259" key="1">
    <source>
        <dbReference type="Pfam" id="PF14534"/>
    </source>
</evidence>
<dbReference type="RefSeq" id="WP_005444928.1">
    <property type="nucleotide sequence ID" value="NZ_CM001466.1"/>
</dbReference>
<proteinExistence type="predicted"/>
<reference evidence="2 3" key="1">
    <citation type="journal article" date="2012" name="Stand. Genomic Sci.">
        <title>Genome sequence of the soil bacterium Saccharomonospora azurea type strain (NA-128(T)).</title>
        <authorList>
            <person name="Klenk H.P."/>
            <person name="Held B."/>
            <person name="Lucas S."/>
            <person name="Lapidus A."/>
            <person name="Copeland A."/>
            <person name="Hammon N."/>
            <person name="Pitluck S."/>
            <person name="Goodwin L.A."/>
            <person name="Han C."/>
            <person name="Tapia R."/>
            <person name="Brambilla E.M."/>
            <person name="Potter G."/>
            <person name="Land M."/>
            <person name="Ivanova N."/>
            <person name="Rohde M."/>
            <person name="Goker M."/>
            <person name="Detter J.C."/>
            <person name="Kyrpides N.C."/>
            <person name="Woyke T."/>
        </authorList>
    </citation>
    <scope>NUCLEOTIDE SEQUENCE [LARGE SCALE GENOMIC DNA]</scope>
    <source>
        <strain evidence="2 3">NA-128</strain>
    </source>
</reference>
<dbReference type="Gene3D" id="3.10.450.50">
    <property type="match status" value="1"/>
</dbReference>
<organism evidence="2 3">
    <name type="scientific">Saccharomonospora azurea NA-128</name>
    <dbReference type="NCBI Taxonomy" id="882081"/>
    <lineage>
        <taxon>Bacteria</taxon>
        <taxon>Bacillati</taxon>
        <taxon>Actinomycetota</taxon>
        <taxon>Actinomycetes</taxon>
        <taxon>Pseudonocardiales</taxon>
        <taxon>Pseudonocardiaceae</taxon>
        <taxon>Saccharomonospora</taxon>
    </lineage>
</organism>